<gene>
    <name evidence="3" type="ORF">HB759_13845</name>
</gene>
<proteinExistence type="predicted"/>
<dbReference type="InterPro" id="IPR013783">
    <property type="entry name" value="Ig-like_fold"/>
</dbReference>
<dbReference type="CDD" id="cd05829">
    <property type="entry name" value="Sortase_F"/>
    <property type="match status" value="1"/>
</dbReference>
<feature type="active site" description="Acyl-thioester intermediate" evidence="2">
    <location>
        <position position="198"/>
    </location>
</feature>
<protein>
    <submittedName>
        <fullName evidence="3">Sortase</fullName>
    </submittedName>
</protein>
<evidence type="ECO:0000256" key="2">
    <source>
        <dbReference type="PIRSR" id="PIRSR605754-1"/>
    </source>
</evidence>
<sequence length="311" mass="34311">MKIFLTSITAIVAIIILAFAIHPFATEDEPKIQVKHDEQPAKGKIVSQISEFPIYAKQQREIDAIRTEKQKEQTGITPVRIEIPAIQVDIAVIQVGKTADGQMEVPSNTVQTGWYKPGYAPGSQGKAVIAGHVDSKKGPAVFFYLKELRAGDKIFLTDKTGRKLTFSVQSKKSYPAEKAPIDEIFGSSADRLLNLITCTGIFDYERRTHPDRLVVTAKLTNDSALKKDVPKAPTNVKRVGDNITWHANRAADVIGYRVYRIKGDKRVKVSSVAATERKSVVAKKKDGEKVVVVTVNSDGMESESGYVVEWS</sequence>
<reference evidence="3 4" key="1">
    <citation type="submission" date="2020-03" db="EMBL/GenBank/DDBJ databases">
        <title>Soil Listeria distribution.</title>
        <authorList>
            <person name="Liao J."/>
            <person name="Wiedmann M."/>
        </authorList>
    </citation>
    <scope>NUCLEOTIDE SEQUENCE [LARGE SCALE GENOMIC DNA]</scope>
    <source>
        <strain evidence="3 4">FSL L7-1833</strain>
    </source>
</reference>
<dbReference type="Proteomes" id="UP000532866">
    <property type="component" value="Unassembled WGS sequence"/>
</dbReference>
<dbReference type="InterPro" id="IPR005754">
    <property type="entry name" value="Sortase"/>
</dbReference>
<dbReference type="Gene3D" id="2.40.260.10">
    <property type="entry name" value="Sortase"/>
    <property type="match status" value="1"/>
</dbReference>
<dbReference type="AlphaFoldDB" id="A0A7X0WFS6"/>
<comment type="caution">
    <text evidence="3">The sequence shown here is derived from an EMBL/GenBank/DDBJ whole genome shotgun (WGS) entry which is preliminary data.</text>
</comment>
<evidence type="ECO:0000313" key="4">
    <source>
        <dbReference type="Proteomes" id="UP000532866"/>
    </source>
</evidence>
<keyword evidence="1" id="KW-0378">Hydrolase</keyword>
<dbReference type="RefSeq" id="WP_185374731.1">
    <property type="nucleotide sequence ID" value="NZ_JAARNB010000005.1"/>
</dbReference>
<dbReference type="Gene3D" id="2.60.40.10">
    <property type="entry name" value="Immunoglobulins"/>
    <property type="match status" value="1"/>
</dbReference>
<name>A0A7X0WFS6_9LIST</name>
<dbReference type="EMBL" id="JAAROL010000005">
    <property type="protein sequence ID" value="MBC1333029.1"/>
    <property type="molecule type" value="Genomic_DNA"/>
</dbReference>
<dbReference type="InterPro" id="IPR023365">
    <property type="entry name" value="Sortase_dom-sf"/>
</dbReference>
<organism evidence="3 4">
    <name type="scientific">Listeria booriae</name>
    <dbReference type="NCBI Taxonomy" id="1552123"/>
    <lineage>
        <taxon>Bacteria</taxon>
        <taxon>Bacillati</taxon>
        <taxon>Bacillota</taxon>
        <taxon>Bacilli</taxon>
        <taxon>Bacillales</taxon>
        <taxon>Listeriaceae</taxon>
        <taxon>Listeria</taxon>
    </lineage>
</organism>
<dbReference type="SUPFAM" id="SSF63817">
    <property type="entry name" value="Sortase"/>
    <property type="match status" value="1"/>
</dbReference>
<evidence type="ECO:0000256" key="1">
    <source>
        <dbReference type="ARBA" id="ARBA00022801"/>
    </source>
</evidence>
<evidence type="ECO:0000313" key="3">
    <source>
        <dbReference type="EMBL" id="MBC1333029.1"/>
    </source>
</evidence>
<dbReference type="Pfam" id="PF04203">
    <property type="entry name" value="Sortase"/>
    <property type="match status" value="1"/>
</dbReference>
<feature type="active site" description="Proton donor/acceptor" evidence="2">
    <location>
        <position position="132"/>
    </location>
</feature>
<accession>A0A7X0WFS6</accession>
<dbReference type="InterPro" id="IPR042001">
    <property type="entry name" value="Sortase_F"/>
</dbReference>
<dbReference type="GO" id="GO:0016787">
    <property type="term" value="F:hydrolase activity"/>
    <property type="evidence" value="ECO:0007669"/>
    <property type="project" value="UniProtKB-KW"/>
</dbReference>